<dbReference type="Pfam" id="PF13789">
    <property type="entry name" value="DUF4181"/>
    <property type="match status" value="1"/>
</dbReference>
<keyword evidence="3" id="KW-1185">Reference proteome</keyword>
<dbReference type="RefSeq" id="WP_126294712.1">
    <property type="nucleotide sequence ID" value="NZ_CP185866.1"/>
</dbReference>
<dbReference type="EMBL" id="RXNR01000032">
    <property type="protein sequence ID" value="RTQ92424.1"/>
    <property type="molecule type" value="Genomic_DNA"/>
</dbReference>
<keyword evidence="1" id="KW-1133">Transmembrane helix</keyword>
<accession>A0A431UQQ8</accession>
<evidence type="ECO:0000313" key="3">
    <source>
        <dbReference type="Proteomes" id="UP000276349"/>
    </source>
</evidence>
<dbReference type="OrthoDB" id="2428213at2"/>
<feature type="transmembrane region" description="Helical" evidence="1">
    <location>
        <begin position="6"/>
        <end position="24"/>
    </location>
</feature>
<dbReference type="AlphaFoldDB" id="A0A431UQQ8"/>
<evidence type="ECO:0000313" key="2">
    <source>
        <dbReference type="EMBL" id="RTQ92424.1"/>
    </source>
</evidence>
<comment type="caution">
    <text evidence="2">The sequence shown here is derived from an EMBL/GenBank/DDBJ whole genome shotgun (WGS) entry which is preliminary data.</text>
</comment>
<reference evidence="2 3" key="1">
    <citation type="submission" date="2018-12" db="EMBL/GenBank/DDBJ databases">
        <authorList>
            <person name="Yu L."/>
        </authorList>
    </citation>
    <scope>NUCLEOTIDE SEQUENCE [LARGE SCALE GENOMIC DNA]</scope>
    <source>
        <strain evidence="2 3">S5H2222</strain>
    </source>
</reference>
<keyword evidence="1" id="KW-0812">Transmembrane</keyword>
<proteinExistence type="predicted"/>
<protein>
    <submittedName>
        <fullName evidence="2">DUF4181 domain-containing protein</fullName>
    </submittedName>
</protein>
<evidence type="ECO:0000256" key="1">
    <source>
        <dbReference type="SAM" id="Phobius"/>
    </source>
</evidence>
<feature type="transmembrane region" description="Helical" evidence="1">
    <location>
        <begin position="76"/>
        <end position="98"/>
    </location>
</feature>
<dbReference type="Proteomes" id="UP000276349">
    <property type="component" value="Unassembled WGS sequence"/>
</dbReference>
<name>A0A431UQQ8_9BACI</name>
<organism evidence="2 3">
    <name type="scientific">Lysinibacillus telephonicus</name>
    <dbReference type="NCBI Taxonomy" id="1714840"/>
    <lineage>
        <taxon>Bacteria</taxon>
        <taxon>Bacillati</taxon>
        <taxon>Bacillota</taxon>
        <taxon>Bacilli</taxon>
        <taxon>Bacillales</taxon>
        <taxon>Bacillaceae</taxon>
        <taxon>Lysinibacillus</taxon>
    </lineage>
</organism>
<gene>
    <name evidence="2" type="ORF">EKG35_12030</name>
</gene>
<dbReference type="InterPro" id="IPR025441">
    <property type="entry name" value="DUF4181"/>
</dbReference>
<feature type="transmembrane region" description="Helical" evidence="1">
    <location>
        <begin position="52"/>
        <end position="70"/>
    </location>
</feature>
<keyword evidence="1" id="KW-0472">Membrane</keyword>
<sequence length="122" mass="14363">MFWLLFALSALGIFILIAIVKLVLRKIFNIEKEEKKLFSYNHINELHKKVDWGIRISSSIILILLVFYSIELQEYPAILSLIVLVIFTTIDFAVKAFFEWRYSDNPKQSILTISEMIIWIPL</sequence>